<keyword evidence="2" id="KW-1185">Reference proteome</keyword>
<dbReference type="STRING" id="454130.A0A0U5CKP7"/>
<gene>
    <name evidence="1" type="ORF">ASPCAL15042</name>
</gene>
<sequence length="189" mass="21300">MAQRTLPSVPVKHADLVEYLLSHPDEPVRDLFKPYNDYDAVLRQIFAQEPDHPVIADGLLNVVPLYDVERGGAADLRIRARNLATESDDVKTKYIMPLSDEDRRPDGSFAVVPSLKQFQTNFSIFSEGSLSSLNWDNVLAMKTLNARFANSTTRSLLLHPTWIFSYTAWITSKPLKRSSTSSNVSTILF</sequence>
<evidence type="ECO:0000313" key="2">
    <source>
        <dbReference type="Proteomes" id="UP000054771"/>
    </source>
</evidence>
<name>A0A0U5CKP7_ASPCI</name>
<accession>A0A0U5CKP7</accession>
<protein>
    <submittedName>
        <fullName evidence="1">Uncharacterized protein</fullName>
    </submittedName>
</protein>
<dbReference type="Proteomes" id="UP000054771">
    <property type="component" value="Unassembled WGS sequence"/>
</dbReference>
<reference evidence="2" key="1">
    <citation type="journal article" date="2016" name="Genome Announc.">
        <title>Draft genome sequences of fungus Aspergillus calidoustus.</title>
        <authorList>
            <person name="Horn F."/>
            <person name="Linde J."/>
            <person name="Mattern D.J."/>
            <person name="Walther G."/>
            <person name="Guthke R."/>
            <person name="Scherlach K."/>
            <person name="Martin K."/>
            <person name="Brakhage A.A."/>
            <person name="Petzke L."/>
            <person name="Valiante V."/>
        </authorList>
    </citation>
    <scope>NUCLEOTIDE SEQUENCE [LARGE SCALE GENOMIC DNA]</scope>
    <source>
        <strain evidence="2">SF006504</strain>
    </source>
</reference>
<organism evidence="1 2">
    <name type="scientific">Aspergillus calidoustus</name>
    <dbReference type="NCBI Taxonomy" id="454130"/>
    <lineage>
        <taxon>Eukaryota</taxon>
        <taxon>Fungi</taxon>
        <taxon>Dikarya</taxon>
        <taxon>Ascomycota</taxon>
        <taxon>Pezizomycotina</taxon>
        <taxon>Eurotiomycetes</taxon>
        <taxon>Eurotiomycetidae</taxon>
        <taxon>Eurotiales</taxon>
        <taxon>Aspergillaceae</taxon>
        <taxon>Aspergillus</taxon>
        <taxon>Aspergillus subgen. Nidulantes</taxon>
    </lineage>
</organism>
<proteinExistence type="predicted"/>
<evidence type="ECO:0000313" key="1">
    <source>
        <dbReference type="EMBL" id="CEL11948.1"/>
    </source>
</evidence>
<dbReference type="AlphaFoldDB" id="A0A0U5CKP7"/>
<dbReference type="EMBL" id="CDMC01000036">
    <property type="protein sequence ID" value="CEL11948.1"/>
    <property type="molecule type" value="Genomic_DNA"/>
</dbReference>
<dbReference type="OrthoDB" id="539213at2759"/>